<name>A0A383CAM4_9ZZZZ</name>
<organism evidence="1">
    <name type="scientific">marine metagenome</name>
    <dbReference type="NCBI Taxonomy" id="408172"/>
    <lineage>
        <taxon>unclassified sequences</taxon>
        <taxon>metagenomes</taxon>
        <taxon>ecological metagenomes</taxon>
    </lineage>
</organism>
<protein>
    <submittedName>
        <fullName evidence="1">Uncharacterized protein</fullName>
    </submittedName>
</protein>
<dbReference type="AlphaFoldDB" id="A0A383CAM4"/>
<sequence>VGRSGRQHPHATSAHDDAVPACETTLSLVSISRHLWQMVIMDWGGSLRPRPC</sequence>
<feature type="non-terminal residue" evidence="1">
    <location>
        <position position="1"/>
    </location>
</feature>
<reference evidence="1" key="1">
    <citation type="submission" date="2018-05" db="EMBL/GenBank/DDBJ databases">
        <authorList>
            <person name="Lanie J.A."/>
            <person name="Ng W.-L."/>
            <person name="Kazmierczak K.M."/>
            <person name="Andrzejewski T.M."/>
            <person name="Davidsen T.M."/>
            <person name="Wayne K.J."/>
            <person name="Tettelin H."/>
            <person name="Glass J.I."/>
            <person name="Rusch D."/>
            <person name="Podicherti R."/>
            <person name="Tsui H.-C.T."/>
            <person name="Winkler M.E."/>
        </authorList>
    </citation>
    <scope>NUCLEOTIDE SEQUENCE</scope>
</reference>
<accession>A0A383CAM4</accession>
<dbReference type="EMBL" id="UINC01207139">
    <property type="protein sequence ID" value="SVE29109.1"/>
    <property type="molecule type" value="Genomic_DNA"/>
</dbReference>
<gene>
    <name evidence="1" type="ORF">METZ01_LOCUS481963</name>
</gene>
<proteinExistence type="predicted"/>
<evidence type="ECO:0000313" key="1">
    <source>
        <dbReference type="EMBL" id="SVE29109.1"/>
    </source>
</evidence>